<proteinExistence type="predicted"/>
<feature type="compositionally biased region" description="Basic residues" evidence="1">
    <location>
        <begin position="808"/>
        <end position="817"/>
    </location>
</feature>
<keyword evidence="4" id="KW-1185">Reference proteome</keyword>
<feature type="compositionally biased region" description="Basic and acidic residues" evidence="1">
    <location>
        <begin position="408"/>
        <end position="421"/>
    </location>
</feature>
<accession>A0A3L8RZH6</accession>
<evidence type="ECO:0000259" key="2">
    <source>
        <dbReference type="Pfam" id="PF02165"/>
    </source>
</evidence>
<dbReference type="GO" id="GO:0003677">
    <property type="term" value="F:DNA binding"/>
    <property type="evidence" value="ECO:0007669"/>
    <property type="project" value="UniProtKB-KW"/>
</dbReference>
<feature type="compositionally biased region" description="Low complexity" evidence="1">
    <location>
        <begin position="876"/>
        <end position="885"/>
    </location>
</feature>
<feature type="compositionally biased region" description="Low complexity" evidence="1">
    <location>
        <begin position="1643"/>
        <end position="1660"/>
    </location>
</feature>
<dbReference type="Pfam" id="PF02165">
    <property type="entry name" value="WT1"/>
    <property type="match status" value="1"/>
</dbReference>
<feature type="region of interest" description="Disordered" evidence="1">
    <location>
        <begin position="1056"/>
        <end position="1090"/>
    </location>
</feature>
<feature type="region of interest" description="Disordered" evidence="1">
    <location>
        <begin position="1538"/>
        <end position="1671"/>
    </location>
</feature>
<gene>
    <name evidence="3" type="ORF">DV515_00014463</name>
</gene>
<dbReference type="GO" id="GO:0005634">
    <property type="term" value="C:nucleus"/>
    <property type="evidence" value="ECO:0007669"/>
    <property type="project" value="UniProtKB-SubCell"/>
</dbReference>
<feature type="region of interest" description="Disordered" evidence="1">
    <location>
        <begin position="1805"/>
        <end position="1893"/>
    </location>
</feature>
<organism evidence="3 4">
    <name type="scientific">Chloebia gouldiae</name>
    <name type="common">Gouldian finch</name>
    <name type="synonym">Erythrura gouldiae</name>
    <dbReference type="NCBI Taxonomy" id="44316"/>
    <lineage>
        <taxon>Eukaryota</taxon>
        <taxon>Metazoa</taxon>
        <taxon>Chordata</taxon>
        <taxon>Craniata</taxon>
        <taxon>Vertebrata</taxon>
        <taxon>Euteleostomi</taxon>
        <taxon>Archelosauria</taxon>
        <taxon>Archosauria</taxon>
        <taxon>Dinosauria</taxon>
        <taxon>Saurischia</taxon>
        <taxon>Theropoda</taxon>
        <taxon>Coelurosauria</taxon>
        <taxon>Aves</taxon>
        <taxon>Neognathae</taxon>
        <taxon>Neoaves</taxon>
        <taxon>Telluraves</taxon>
        <taxon>Australaves</taxon>
        <taxon>Passeriformes</taxon>
        <taxon>Passeroidea</taxon>
        <taxon>Passeridae</taxon>
        <taxon>Chloebia</taxon>
    </lineage>
</organism>
<feature type="region of interest" description="Disordered" evidence="1">
    <location>
        <begin position="462"/>
        <end position="526"/>
    </location>
</feature>
<dbReference type="GO" id="GO:0006355">
    <property type="term" value="P:regulation of DNA-templated transcription"/>
    <property type="evidence" value="ECO:0007669"/>
    <property type="project" value="InterPro"/>
</dbReference>
<feature type="region of interest" description="Disordered" evidence="1">
    <location>
        <begin position="1110"/>
        <end position="1150"/>
    </location>
</feature>
<feature type="compositionally biased region" description="Low complexity" evidence="1">
    <location>
        <begin position="1068"/>
        <end position="1079"/>
    </location>
</feature>
<feature type="domain" description="Wilm's tumour protein N-terminal" evidence="2">
    <location>
        <begin position="1445"/>
        <end position="1578"/>
    </location>
</feature>
<feature type="region of interest" description="Disordered" evidence="1">
    <location>
        <begin position="394"/>
        <end position="421"/>
    </location>
</feature>
<dbReference type="OrthoDB" id="9362032at2759"/>
<feature type="region of interest" description="Disordered" evidence="1">
    <location>
        <begin position="875"/>
        <end position="910"/>
    </location>
</feature>
<dbReference type="InterPro" id="IPR000976">
    <property type="entry name" value="Wilms_tumour_N"/>
</dbReference>
<feature type="compositionally biased region" description="Low complexity" evidence="1">
    <location>
        <begin position="394"/>
        <end position="406"/>
    </location>
</feature>
<feature type="region of interest" description="Disordered" evidence="1">
    <location>
        <begin position="555"/>
        <end position="583"/>
    </location>
</feature>
<feature type="compositionally biased region" description="Basic residues" evidence="1">
    <location>
        <begin position="515"/>
        <end position="526"/>
    </location>
</feature>
<comment type="caution">
    <text evidence="3">The sequence shown here is derived from an EMBL/GenBank/DDBJ whole genome shotgun (WGS) entry which is preliminary data.</text>
</comment>
<dbReference type="EMBL" id="QUSF01000125">
    <property type="protein sequence ID" value="RLV90356.1"/>
    <property type="molecule type" value="Genomic_DNA"/>
</dbReference>
<evidence type="ECO:0000313" key="3">
    <source>
        <dbReference type="EMBL" id="RLV90356.1"/>
    </source>
</evidence>
<sequence length="2013" mass="213907">MEGQRGWWGAGKILVGCTEDHCPSGRFGMEATLSRFASTTLRVQPLEGRDAIHRDTDSLQRLGRSSWSSAGPRARSCTWAGAMPSTNTGWAENGWRAALRRGDGVTAQKGKPGGAEDEEGILPLCSPLLWGDPTWGSASSPGLPSSTRAQTCWTESRGGHEVLRELGLFSLERRRVWGHLSAAFQSLKGLEKSWRGTFQKDMEERDTGNSFTLTEGRVRLVIRRKFITLRVVRPWHMLPRKAVAAPFQEVFKARDLEQPPGLEGVPAHARSLACSCSCIAHLSMSFVGQWQWGQQRLQLDSDMNVCPGCEGAVGVGCAVLLGLAGGTRCVATALQLQPCHPLTGHITDTSHRAGCFMALYSSVIYTEPRPSSTLINLPGPAWYLAPGRGLGAAAGTARGRAGRGAPQVRERRSGAAPRVERGVRAAVPAGPGRAGPINFPCSVPASRRGTNAEQIETYPLHLRYNNGPSPAGRARPAARRRCTAGSALGRLPRRSGGRAGATGDVQDPAGAARYPRTHPRGSRSRQLRGGIAHLCFSVHQKLLFYPQGINQIVPGPTSARTRKADPALPAAPGSRGARSSRQREMRDWARRDEFLPLCPLRSWRCFAAFGVSRRGRVGDLSLFQSVSPTSETGAQVEAGSRARCSRVRVGLARIILQLLFNLAGLSVIRNCRSYGAAGNEACQSFGSGRIRRGQGKMFRTAWVWKPTKEMLSLNCHLLGHRVQLSTQTHTRASGVRDLERFMPEFVWNRGRDLWGRGGQNAPGLCWSSAARREISLSPWRWLDGNNWAKSPQPIPRRKGPGFPASGRPRTRSRRARSVPRTAEAAREGAAEMCWQLLTPPSLSSSRGEEGCTNGQRVFLFHCWRVRVEKVWNDFGSSSSQQSQQQPLCRSRSSPRVPGRAPVRPEREAASELAGSKVSAISPHGLHSQFAVGSEVARARRVLRQVSLRGASVAAAAGASPGGDPALRCHGSNSGRAAGPVRPCVLREYPEPAAAPRLLVKAAPPTPGARPARGRYRGALPPAPALPAWAVGLGGLPHRQNHGTPRYRGRHEPCRVSRQEGMSGDNESGAFRGPPAAGPGMHAEEPLDSGSSREQCQVNLSTAGYSQRCCSPPPAQLLPSPRTQAGPRHRARAGLTPAPGPVQRAPTPLPDGGARGALAQPALGEDREGCGAEGAEQATRTRQEWERHLERHFLLSGMGSARPGSCHFPWFLQGRRLLRGVPWACDLAGLGNPHGHAKSWRGKSASTYLLATWIPLTRRNVRVRFREIYSPTVASPPPSPALLCLPSPRASAGCGQPLGGGCVNGGSAWLTPPPLQAPLFELCKVEGVRGGCAPLARTGGHSYRQTHARTHRHTHIAPCPALRAGASPEAILENNLALSLLPAPAGLDPGSCVAEQTSPKGLSSPAWCLQPEPASGLAGRGQVSWNKCGPGGDWLPGGRQKVCEQMGSDVRDLNALLPSVPSLPGNSNCTMPVSSAAQWAPVLDFPPGASYGSLGPHSFIKQEPSWNGSDPHEEQYLSAFTVHFSGQFTGTAGACRYGPFGAPPPSQPPSGQARMFPNGPYLPNCLESQQAIRNQGKGRAAGRSGLGGRPPEAPAQPRRAAPDVNTEPGLSPRQPSRVRRASPAVPPSPPCAAATSHELLGPHPSCGAADAAGGSARRAGAPRPPPRVGAASRLRKGLIGPETAQVLEWSWGPWPQTIPSAYLGGDGAVAGYSRAGMQKQGRLGVSCPHLCGRTGCAVTPCGPRCSHRPERLPRVARPGNGSSACGAGYKHLQARTGGRKEKVPACGDCMRHFGWSRSGGVPEFVPHCPAPGEAPRGVGQPRRRGSGDGGLADGMSGRDLSGFRMVFPAPSPQLGIAVPPRGQSRAHRGAGTDRPGKGPGDSRGRGRRLRTRSSLAAEVWPEARAMLAARARGCSARTYPGQCRVAVPGPPRCCLRPPAPAPGVSPAPGYDVGKSRAGLLGRAADPGWENGWHPWSWGEARPCRGPGAAACPAGSQLQLWDGRGEARSPPGQGL</sequence>
<dbReference type="GO" id="GO:0005737">
    <property type="term" value="C:cytoplasm"/>
    <property type="evidence" value="ECO:0007669"/>
    <property type="project" value="UniProtKB-SubCell"/>
</dbReference>
<reference evidence="3 4" key="1">
    <citation type="journal article" date="2018" name="Proc. R. Soc. B">
        <title>A non-coding region near Follistatin controls head colour polymorphism in the Gouldian finch.</title>
        <authorList>
            <person name="Toomey M.B."/>
            <person name="Marques C.I."/>
            <person name="Andrade P."/>
            <person name="Araujo P.M."/>
            <person name="Sabatino S."/>
            <person name="Gazda M.A."/>
            <person name="Afonso S."/>
            <person name="Lopes R.J."/>
            <person name="Corbo J.C."/>
            <person name="Carneiro M."/>
        </authorList>
    </citation>
    <scope>NUCLEOTIDE SEQUENCE [LARGE SCALE GENOMIC DNA]</scope>
    <source>
        <strain evidence="3">Red01</strain>
        <tissue evidence="3">Muscle</tissue>
    </source>
</reference>
<dbReference type="Proteomes" id="UP000276834">
    <property type="component" value="Unassembled WGS sequence"/>
</dbReference>
<dbReference type="PRINTS" id="PR00049">
    <property type="entry name" value="WILMSTUMOUR"/>
</dbReference>
<protein>
    <recommendedName>
        <fullName evidence="2">Wilm's tumour protein N-terminal domain-containing protein</fullName>
    </recommendedName>
</protein>
<feature type="compositionally biased region" description="Basic and acidic residues" evidence="1">
    <location>
        <begin position="1869"/>
        <end position="1883"/>
    </location>
</feature>
<evidence type="ECO:0000256" key="1">
    <source>
        <dbReference type="SAM" id="MobiDB-lite"/>
    </source>
</evidence>
<name>A0A3L8RZH6_CHLGU</name>
<evidence type="ECO:0000313" key="4">
    <source>
        <dbReference type="Proteomes" id="UP000276834"/>
    </source>
</evidence>
<feature type="region of interest" description="Disordered" evidence="1">
    <location>
        <begin position="787"/>
        <end position="824"/>
    </location>
</feature>
<dbReference type="STRING" id="44316.ENSEGOP00005014182"/>